<name>A0A0R2CLN2_9LACO</name>
<protein>
    <recommendedName>
        <fullName evidence="4">YbbR family protein</fullName>
    </recommendedName>
</protein>
<proteinExistence type="predicted"/>
<dbReference type="Proteomes" id="UP000051586">
    <property type="component" value="Unassembled WGS sequence"/>
</dbReference>
<dbReference type="PANTHER" id="PTHR37804">
    <property type="entry name" value="CDAA REGULATORY PROTEIN CDAR"/>
    <property type="match status" value="1"/>
</dbReference>
<keyword evidence="1" id="KW-0812">Transmembrane</keyword>
<dbReference type="InterPro" id="IPR012505">
    <property type="entry name" value="YbbR"/>
</dbReference>
<evidence type="ECO:0000313" key="2">
    <source>
        <dbReference type="EMBL" id="KRM92504.1"/>
    </source>
</evidence>
<dbReference type="RefSeq" id="WP_054689893.1">
    <property type="nucleotide sequence ID" value="NZ_AYZI01000001.1"/>
</dbReference>
<feature type="transmembrane region" description="Helical" evidence="1">
    <location>
        <begin position="9"/>
        <end position="26"/>
    </location>
</feature>
<dbReference type="Gene3D" id="2.170.120.30">
    <property type="match status" value="1"/>
</dbReference>
<dbReference type="PATRIC" id="fig|1423745.4.peg.123"/>
<reference evidence="2 3" key="1">
    <citation type="journal article" date="2015" name="Genome Announc.">
        <title>Expanding the biotechnology potential of lactobacilli through comparative genomics of 213 strains and associated genera.</title>
        <authorList>
            <person name="Sun Z."/>
            <person name="Harris H.M."/>
            <person name="McCann A."/>
            <person name="Guo C."/>
            <person name="Argimon S."/>
            <person name="Zhang W."/>
            <person name="Yang X."/>
            <person name="Jeffery I.B."/>
            <person name="Cooney J.C."/>
            <person name="Kagawa T.F."/>
            <person name="Liu W."/>
            <person name="Song Y."/>
            <person name="Salvetti E."/>
            <person name="Wrobel A."/>
            <person name="Rasinkangas P."/>
            <person name="Parkhill J."/>
            <person name="Rea M.C."/>
            <person name="O'Sullivan O."/>
            <person name="Ritari J."/>
            <person name="Douillard F.P."/>
            <person name="Paul Ross R."/>
            <person name="Yang R."/>
            <person name="Briner A.E."/>
            <person name="Felis G.E."/>
            <person name="de Vos W.M."/>
            <person name="Barrangou R."/>
            <person name="Klaenhammer T.R."/>
            <person name="Caufield P.W."/>
            <person name="Cui Y."/>
            <person name="Zhang H."/>
            <person name="O'Toole P.W."/>
        </authorList>
    </citation>
    <scope>NUCLEOTIDE SEQUENCE [LARGE SCALE GENOMIC DNA]</scope>
    <source>
        <strain evidence="2 3">DSM 22689</strain>
    </source>
</reference>
<dbReference type="PANTHER" id="PTHR37804:SF1">
    <property type="entry name" value="CDAA REGULATORY PROTEIN CDAR"/>
    <property type="match status" value="1"/>
</dbReference>
<dbReference type="InterPro" id="IPR053154">
    <property type="entry name" value="c-di-AMP_regulator"/>
</dbReference>
<evidence type="ECO:0000256" key="1">
    <source>
        <dbReference type="SAM" id="Phobius"/>
    </source>
</evidence>
<comment type="caution">
    <text evidence="2">The sequence shown here is derived from an EMBL/GenBank/DDBJ whole genome shotgun (WGS) entry which is preliminary data.</text>
</comment>
<dbReference type="AlphaFoldDB" id="A0A0R2CLN2"/>
<dbReference type="Pfam" id="PF07949">
    <property type="entry name" value="YbbR"/>
    <property type="match status" value="1"/>
</dbReference>
<sequence>MKHFYDSKTFALIVSFLIVMGLFFMVHDDKLGNTYHTPSQTSRKISAVTRKTVEVPLQLNVNSDHYFVIGYPDKVKVTLQGPAALVTTTANTQNFKVNANLVGLTPGKHVVKLQPAGLNSEINAKINPDKIKINLQKRATKTYAVKPAYDKNQIATGHHVVKTSQQVQQVHITGPIDEIERIKQVVAQVNLQKPINKTTLTTAVIDAQDLHGKTVNVVISPSTTKVKLEIAKDDQTTEVPKQAEKNEQ</sequence>
<accession>A0A0R2CLN2</accession>
<dbReference type="STRING" id="1423745.GCA_001311215_00504"/>
<dbReference type="EMBL" id="AYZI01000001">
    <property type="protein sequence ID" value="KRM92504.1"/>
    <property type="molecule type" value="Genomic_DNA"/>
</dbReference>
<organism evidence="2 3">
    <name type="scientific">Fructilactobacillus florum DSM 22689 = JCM 16035</name>
    <dbReference type="NCBI Taxonomy" id="1423745"/>
    <lineage>
        <taxon>Bacteria</taxon>
        <taxon>Bacillati</taxon>
        <taxon>Bacillota</taxon>
        <taxon>Bacilli</taxon>
        <taxon>Lactobacillales</taxon>
        <taxon>Lactobacillaceae</taxon>
        <taxon>Fructilactobacillus</taxon>
    </lineage>
</organism>
<dbReference type="Gene3D" id="2.170.120.40">
    <property type="entry name" value="YbbR-like domain"/>
    <property type="match status" value="1"/>
</dbReference>
<gene>
    <name evidence="2" type="ORF">FC87_GL000116</name>
</gene>
<evidence type="ECO:0000313" key="3">
    <source>
        <dbReference type="Proteomes" id="UP000051586"/>
    </source>
</evidence>
<evidence type="ECO:0008006" key="4">
    <source>
        <dbReference type="Google" id="ProtNLM"/>
    </source>
</evidence>
<keyword evidence="1" id="KW-0472">Membrane</keyword>
<keyword evidence="1" id="KW-1133">Transmembrane helix</keyword>